<dbReference type="InterPro" id="IPR038109">
    <property type="entry name" value="DNA_bind_recomb_sf"/>
</dbReference>
<organism evidence="2 3">
    <name type="scientific">Occallatibacter riparius</name>
    <dbReference type="NCBI Taxonomy" id="1002689"/>
    <lineage>
        <taxon>Bacteria</taxon>
        <taxon>Pseudomonadati</taxon>
        <taxon>Acidobacteriota</taxon>
        <taxon>Terriglobia</taxon>
        <taxon>Terriglobales</taxon>
        <taxon>Acidobacteriaceae</taxon>
        <taxon>Occallatibacter</taxon>
    </lineage>
</organism>
<gene>
    <name evidence="2" type="ORF">MOP44_10350</name>
</gene>
<accession>A0A9J7BY76</accession>
<dbReference type="GO" id="GO:0000150">
    <property type="term" value="F:DNA strand exchange activity"/>
    <property type="evidence" value="ECO:0007669"/>
    <property type="project" value="InterPro"/>
</dbReference>
<sequence length="151" mass="17537">MAYFERVRDVLSGPFSPEIIDQRTAAGWQLVHIEWRRELPDSEAPTEGAFAEEIPYGLRISDDCKRLEVHPGENQTLLLMMDLLAQDFSYSAIVSDLNEKGFRQRSGRPWTRIAVFNMMPRLIEVGPRIFSSEEWEKRRVRISKAREPENG</sequence>
<evidence type="ECO:0000313" key="2">
    <source>
        <dbReference type="EMBL" id="UWZ86325.1"/>
    </source>
</evidence>
<reference evidence="2" key="1">
    <citation type="submission" date="2021-04" db="EMBL/GenBank/DDBJ databases">
        <title>Phylogenetic analysis of Acidobacteriaceae.</title>
        <authorList>
            <person name="Qiu L."/>
            <person name="Zhang Q."/>
        </authorList>
    </citation>
    <scope>NUCLEOTIDE SEQUENCE</scope>
    <source>
        <strain evidence="2">DSM 25168</strain>
    </source>
</reference>
<proteinExistence type="predicted"/>
<dbReference type="Proteomes" id="UP001059380">
    <property type="component" value="Chromosome"/>
</dbReference>
<name>A0A9J7BY76_9BACT</name>
<dbReference type="GO" id="GO:0003677">
    <property type="term" value="F:DNA binding"/>
    <property type="evidence" value="ECO:0007669"/>
    <property type="project" value="InterPro"/>
</dbReference>
<dbReference type="AlphaFoldDB" id="A0A9J7BY76"/>
<keyword evidence="3" id="KW-1185">Reference proteome</keyword>
<evidence type="ECO:0000313" key="3">
    <source>
        <dbReference type="Proteomes" id="UP001059380"/>
    </source>
</evidence>
<dbReference type="EMBL" id="CP093313">
    <property type="protein sequence ID" value="UWZ86325.1"/>
    <property type="molecule type" value="Genomic_DNA"/>
</dbReference>
<dbReference type="KEGG" id="orp:MOP44_10350"/>
<evidence type="ECO:0000259" key="1">
    <source>
        <dbReference type="PROSITE" id="PS51737"/>
    </source>
</evidence>
<dbReference type="PROSITE" id="PS51737">
    <property type="entry name" value="RECOMBINASE_DNA_BIND"/>
    <property type="match status" value="1"/>
</dbReference>
<dbReference type="Gene3D" id="3.90.1750.20">
    <property type="entry name" value="Putative Large Serine Recombinase, Chain B, Domain 2"/>
    <property type="match status" value="1"/>
</dbReference>
<dbReference type="InterPro" id="IPR011109">
    <property type="entry name" value="DNA_bind_recombinase_dom"/>
</dbReference>
<feature type="domain" description="Recombinase" evidence="1">
    <location>
        <begin position="55"/>
        <end position="149"/>
    </location>
</feature>
<protein>
    <submittedName>
        <fullName evidence="2">Recombinase family protein</fullName>
    </submittedName>
</protein>
<dbReference type="Pfam" id="PF07508">
    <property type="entry name" value="Recombinase"/>
    <property type="match status" value="1"/>
</dbReference>
<dbReference type="RefSeq" id="WP_260795965.1">
    <property type="nucleotide sequence ID" value="NZ_CP093313.1"/>
</dbReference>